<keyword evidence="2" id="KW-1185">Reference proteome</keyword>
<dbReference type="Proteomes" id="UP000076842">
    <property type="component" value="Unassembled WGS sequence"/>
</dbReference>
<evidence type="ECO:0000313" key="1">
    <source>
        <dbReference type="EMBL" id="KZT53990.1"/>
    </source>
</evidence>
<dbReference type="Pfam" id="PF00106">
    <property type="entry name" value="adh_short"/>
    <property type="match status" value="1"/>
</dbReference>
<gene>
    <name evidence="1" type="ORF">CALCODRAFT_519698</name>
</gene>
<dbReference type="OrthoDB" id="9876299at2759"/>
<dbReference type="Gene3D" id="3.40.50.720">
    <property type="entry name" value="NAD(P)-binding Rossmann-like Domain"/>
    <property type="match status" value="1"/>
</dbReference>
<organism evidence="1 2">
    <name type="scientific">Calocera cornea HHB12733</name>
    <dbReference type="NCBI Taxonomy" id="1353952"/>
    <lineage>
        <taxon>Eukaryota</taxon>
        <taxon>Fungi</taxon>
        <taxon>Dikarya</taxon>
        <taxon>Basidiomycota</taxon>
        <taxon>Agaricomycotina</taxon>
        <taxon>Dacrymycetes</taxon>
        <taxon>Dacrymycetales</taxon>
        <taxon>Dacrymycetaceae</taxon>
        <taxon>Calocera</taxon>
    </lineage>
</organism>
<dbReference type="InterPro" id="IPR002347">
    <property type="entry name" value="SDR_fam"/>
</dbReference>
<proteinExistence type="predicted"/>
<reference evidence="1 2" key="1">
    <citation type="journal article" date="2016" name="Mol. Biol. Evol.">
        <title>Comparative Genomics of Early-Diverging Mushroom-Forming Fungi Provides Insights into the Origins of Lignocellulose Decay Capabilities.</title>
        <authorList>
            <person name="Nagy L.G."/>
            <person name="Riley R."/>
            <person name="Tritt A."/>
            <person name="Adam C."/>
            <person name="Daum C."/>
            <person name="Floudas D."/>
            <person name="Sun H."/>
            <person name="Yadav J.S."/>
            <person name="Pangilinan J."/>
            <person name="Larsson K.H."/>
            <person name="Matsuura K."/>
            <person name="Barry K."/>
            <person name="Labutti K."/>
            <person name="Kuo R."/>
            <person name="Ohm R.A."/>
            <person name="Bhattacharya S.S."/>
            <person name="Shirouzu T."/>
            <person name="Yoshinaga Y."/>
            <person name="Martin F.M."/>
            <person name="Grigoriev I.V."/>
            <person name="Hibbett D.S."/>
        </authorList>
    </citation>
    <scope>NUCLEOTIDE SEQUENCE [LARGE SCALE GENOMIC DNA]</scope>
    <source>
        <strain evidence="1 2">HHB12733</strain>
    </source>
</reference>
<sequence>MASISYFVTGASRGLGLEFVKQLLARPNTKVVATARAPSALPDLVAIQDSTPTERLLVLQYDATDFQAAASVVHQASEFLENKLDILIANAGTVFQRGVDFEHRDWEKAVETLTVNSVAPFVLMQALLPLMRNGSQKKALFVSSRQASFELTQYAVKSALPPESWHPDYNVSKAALNMAVLKFGQELKEDGFI</sequence>
<accession>A0A165E2V7</accession>
<protein>
    <submittedName>
        <fullName evidence="1">NAD(P)-binding protein</fullName>
    </submittedName>
</protein>
<dbReference type="PRINTS" id="PR00081">
    <property type="entry name" value="GDHRDH"/>
</dbReference>
<name>A0A165E2V7_9BASI</name>
<dbReference type="InterPro" id="IPR052184">
    <property type="entry name" value="SDR_enzymes"/>
</dbReference>
<evidence type="ECO:0000313" key="2">
    <source>
        <dbReference type="Proteomes" id="UP000076842"/>
    </source>
</evidence>
<dbReference type="InterPro" id="IPR036291">
    <property type="entry name" value="NAD(P)-bd_dom_sf"/>
</dbReference>
<dbReference type="EMBL" id="KV424024">
    <property type="protein sequence ID" value="KZT53990.1"/>
    <property type="molecule type" value="Genomic_DNA"/>
</dbReference>
<dbReference type="SUPFAM" id="SSF51735">
    <property type="entry name" value="NAD(P)-binding Rossmann-fold domains"/>
    <property type="match status" value="1"/>
</dbReference>
<dbReference type="AlphaFoldDB" id="A0A165E2V7"/>
<dbReference type="PANTHER" id="PTHR45458:SF1">
    <property type="entry name" value="SHORT CHAIN DEHYDROGENASE"/>
    <property type="match status" value="1"/>
</dbReference>
<dbReference type="PANTHER" id="PTHR45458">
    <property type="entry name" value="SHORT-CHAIN DEHYDROGENASE/REDUCTASE SDR"/>
    <property type="match status" value="1"/>
</dbReference>
<dbReference type="InParanoid" id="A0A165E2V7"/>
<dbReference type="GO" id="GO:0016616">
    <property type="term" value="F:oxidoreductase activity, acting on the CH-OH group of donors, NAD or NADP as acceptor"/>
    <property type="evidence" value="ECO:0007669"/>
    <property type="project" value="TreeGrafter"/>
</dbReference>